<evidence type="ECO:0000256" key="4">
    <source>
        <dbReference type="ARBA" id="ARBA00022679"/>
    </source>
</evidence>
<keyword evidence="9" id="KW-0173">Coenzyme A biosynthesis</keyword>
<dbReference type="PANTHER" id="PTHR21342:SF1">
    <property type="entry name" value="PHOSPHOPANTETHEINE ADENYLYLTRANSFERASE"/>
    <property type="match status" value="1"/>
</dbReference>
<evidence type="ECO:0000313" key="12">
    <source>
        <dbReference type="EMBL" id="GAG59129.1"/>
    </source>
</evidence>
<feature type="non-terminal residue" evidence="12">
    <location>
        <position position="1"/>
    </location>
</feature>
<dbReference type="GO" id="GO:0005524">
    <property type="term" value="F:ATP binding"/>
    <property type="evidence" value="ECO:0007669"/>
    <property type="project" value="UniProtKB-KW"/>
</dbReference>
<dbReference type="InterPro" id="IPR001980">
    <property type="entry name" value="PPAT"/>
</dbReference>
<dbReference type="GO" id="GO:0015937">
    <property type="term" value="P:coenzyme A biosynthetic process"/>
    <property type="evidence" value="ECO:0007669"/>
    <property type="project" value="UniProtKB-KW"/>
</dbReference>
<dbReference type="Gene3D" id="3.40.50.620">
    <property type="entry name" value="HUPs"/>
    <property type="match status" value="1"/>
</dbReference>
<sequence>HLPNVEVESFSGLAIDFAKKVKARAMVRGLRMSADFEREFDMAMMNKRLHPELETVCLMAKVEYQFLSSSLLKEVASLGGNIDDLVPKHVASALRKKFQSKA</sequence>
<dbReference type="SUPFAM" id="SSF52374">
    <property type="entry name" value="Nucleotidylyl transferase"/>
    <property type="match status" value="1"/>
</dbReference>
<dbReference type="InterPro" id="IPR014729">
    <property type="entry name" value="Rossmann-like_a/b/a_fold"/>
</dbReference>
<dbReference type="PANTHER" id="PTHR21342">
    <property type="entry name" value="PHOSPHOPANTETHEINE ADENYLYLTRANSFERASE"/>
    <property type="match status" value="1"/>
</dbReference>
<name>X0YRT8_9ZZZZ</name>
<evidence type="ECO:0000256" key="10">
    <source>
        <dbReference type="ARBA" id="ARBA00029346"/>
    </source>
</evidence>
<evidence type="ECO:0000256" key="1">
    <source>
        <dbReference type="ARBA" id="ARBA00012392"/>
    </source>
</evidence>
<keyword evidence="4" id="KW-0808">Transferase</keyword>
<accession>X0YRT8</accession>
<keyword evidence="7" id="KW-0067">ATP-binding</keyword>
<organism evidence="12">
    <name type="scientific">marine sediment metagenome</name>
    <dbReference type="NCBI Taxonomy" id="412755"/>
    <lineage>
        <taxon>unclassified sequences</taxon>
        <taxon>metagenomes</taxon>
        <taxon>ecological metagenomes</taxon>
    </lineage>
</organism>
<dbReference type="GO" id="GO:0004595">
    <property type="term" value="F:pantetheine-phosphate adenylyltransferase activity"/>
    <property type="evidence" value="ECO:0007669"/>
    <property type="project" value="UniProtKB-EC"/>
</dbReference>
<dbReference type="EC" id="2.7.7.3" evidence="1"/>
<protein>
    <recommendedName>
        <fullName evidence="2">Phosphopantetheine adenylyltransferase</fullName>
        <ecNumber evidence="1">2.7.7.3</ecNumber>
    </recommendedName>
</protein>
<proteinExistence type="predicted"/>
<dbReference type="PRINTS" id="PR01020">
    <property type="entry name" value="LPSBIOSNTHSS"/>
</dbReference>
<evidence type="ECO:0000259" key="11">
    <source>
        <dbReference type="Pfam" id="PF01467"/>
    </source>
</evidence>
<gene>
    <name evidence="12" type="ORF">S01H4_07093</name>
</gene>
<comment type="catalytic activity">
    <reaction evidence="10">
        <text>(R)-4'-phosphopantetheine + ATP + H(+) = 3'-dephospho-CoA + diphosphate</text>
        <dbReference type="Rhea" id="RHEA:19801"/>
        <dbReference type="ChEBI" id="CHEBI:15378"/>
        <dbReference type="ChEBI" id="CHEBI:30616"/>
        <dbReference type="ChEBI" id="CHEBI:33019"/>
        <dbReference type="ChEBI" id="CHEBI:57328"/>
        <dbReference type="ChEBI" id="CHEBI:61723"/>
        <dbReference type="EC" id="2.7.7.3"/>
    </reaction>
</comment>
<evidence type="ECO:0000256" key="2">
    <source>
        <dbReference type="ARBA" id="ARBA00013868"/>
    </source>
</evidence>
<evidence type="ECO:0000256" key="7">
    <source>
        <dbReference type="ARBA" id="ARBA00022840"/>
    </source>
</evidence>
<keyword evidence="6" id="KW-0547">Nucleotide-binding</keyword>
<reference evidence="12" key="1">
    <citation type="journal article" date="2014" name="Front. Microbiol.">
        <title>High frequency of phylogenetically diverse reductive dehalogenase-homologous genes in deep subseafloor sedimentary metagenomes.</title>
        <authorList>
            <person name="Kawai M."/>
            <person name="Futagami T."/>
            <person name="Toyoda A."/>
            <person name="Takaki Y."/>
            <person name="Nishi S."/>
            <person name="Hori S."/>
            <person name="Arai W."/>
            <person name="Tsubouchi T."/>
            <person name="Morono Y."/>
            <person name="Uchiyama I."/>
            <person name="Ito T."/>
            <person name="Fujiyama A."/>
            <person name="Inagaki F."/>
            <person name="Takami H."/>
        </authorList>
    </citation>
    <scope>NUCLEOTIDE SEQUENCE</scope>
    <source>
        <strain evidence="12">Expedition CK06-06</strain>
    </source>
</reference>
<keyword evidence="8" id="KW-0460">Magnesium</keyword>
<evidence type="ECO:0000256" key="5">
    <source>
        <dbReference type="ARBA" id="ARBA00022695"/>
    </source>
</evidence>
<evidence type="ECO:0000256" key="6">
    <source>
        <dbReference type="ARBA" id="ARBA00022741"/>
    </source>
</evidence>
<evidence type="ECO:0000256" key="3">
    <source>
        <dbReference type="ARBA" id="ARBA00022490"/>
    </source>
</evidence>
<dbReference type="EMBL" id="BART01002277">
    <property type="protein sequence ID" value="GAG59129.1"/>
    <property type="molecule type" value="Genomic_DNA"/>
</dbReference>
<comment type="caution">
    <text evidence="12">The sequence shown here is derived from an EMBL/GenBank/DDBJ whole genome shotgun (WGS) entry which is preliminary data.</text>
</comment>
<keyword evidence="5" id="KW-0548">Nucleotidyltransferase</keyword>
<dbReference type="AlphaFoldDB" id="X0YRT8"/>
<feature type="domain" description="Cytidyltransferase-like" evidence="11">
    <location>
        <begin position="2"/>
        <end position="74"/>
    </location>
</feature>
<evidence type="ECO:0000256" key="8">
    <source>
        <dbReference type="ARBA" id="ARBA00022842"/>
    </source>
</evidence>
<evidence type="ECO:0000256" key="9">
    <source>
        <dbReference type="ARBA" id="ARBA00022993"/>
    </source>
</evidence>
<keyword evidence="3" id="KW-0963">Cytoplasm</keyword>
<dbReference type="InterPro" id="IPR004821">
    <property type="entry name" value="Cyt_trans-like"/>
</dbReference>
<dbReference type="NCBIfam" id="TIGR01510">
    <property type="entry name" value="coaD_prev_kdtB"/>
    <property type="match status" value="1"/>
</dbReference>
<dbReference type="Pfam" id="PF01467">
    <property type="entry name" value="CTP_transf_like"/>
    <property type="match status" value="1"/>
</dbReference>